<feature type="compositionally biased region" description="Basic and acidic residues" evidence="1">
    <location>
        <begin position="167"/>
        <end position="187"/>
    </location>
</feature>
<dbReference type="RefSeq" id="WP_120705411.1">
    <property type="nucleotide sequence ID" value="NZ_CP032694.1"/>
</dbReference>
<dbReference type="OrthoDB" id="9788621at2"/>
<evidence type="ECO:0000313" key="4">
    <source>
        <dbReference type="EMBL" id="AYG60434.1"/>
    </source>
</evidence>
<dbReference type="InterPro" id="IPR024975">
    <property type="entry name" value="NOV_C"/>
</dbReference>
<gene>
    <name evidence="4" type="ORF">CCGE525_17680</name>
</gene>
<name>A0A387FW99_9HYPH</name>
<feature type="region of interest" description="Disordered" evidence="1">
    <location>
        <begin position="153"/>
        <end position="187"/>
    </location>
</feature>
<dbReference type="AlphaFoldDB" id="A0A387FW99"/>
<reference evidence="4 5" key="1">
    <citation type="submission" date="2018-10" db="EMBL/GenBank/DDBJ databases">
        <title>Rhizobium etli, R. leguminosarum and a new Rhizobium genospecies from Phaseolus dumosus.</title>
        <authorList>
            <person name="Ramirez-Puebla S.T."/>
            <person name="Rogel-Hernandez M.A."/>
            <person name="Guerrero G."/>
            <person name="Ormeno-Orrillo E."/>
            <person name="Martinez-Romero J.C."/>
            <person name="Negrete-Yankelevich S."/>
            <person name="Martinez-Romero E."/>
        </authorList>
    </citation>
    <scope>NUCLEOTIDE SEQUENCE [LARGE SCALE GENOMIC DNA]</scope>
    <source>
        <strain evidence="4 5">CCGE525</strain>
    </source>
</reference>
<feature type="domain" description="DUF3427" evidence="2">
    <location>
        <begin position="46"/>
        <end position="126"/>
    </location>
</feature>
<proteinExistence type="predicted"/>
<protein>
    <submittedName>
        <fullName evidence="4">DUF3427 domain-containing protein</fullName>
    </submittedName>
</protein>
<dbReference type="EMBL" id="CP032694">
    <property type="protein sequence ID" value="AYG60434.1"/>
    <property type="molecule type" value="Genomic_DNA"/>
</dbReference>
<feature type="domain" description="Protein NO VEIN C-terminal" evidence="3">
    <location>
        <begin position="228"/>
        <end position="301"/>
    </location>
</feature>
<accession>A0A387FW99</accession>
<evidence type="ECO:0000256" key="1">
    <source>
        <dbReference type="SAM" id="MobiDB-lite"/>
    </source>
</evidence>
<evidence type="ECO:0000259" key="3">
    <source>
        <dbReference type="Pfam" id="PF13020"/>
    </source>
</evidence>
<organism evidence="4 5">
    <name type="scientific">Rhizobium jaguaris</name>
    <dbReference type="NCBI Taxonomy" id="1312183"/>
    <lineage>
        <taxon>Bacteria</taxon>
        <taxon>Pseudomonadati</taxon>
        <taxon>Pseudomonadota</taxon>
        <taxon>Alphaproteobacteria</taxon>
        <taxon>Hyphomicrobiales</taxon>
        <taxon>Rhizobiaceae</taxon>
        <taxon>Rhizobium/Agrobacterium group</taxon>
        <taxon>Rhizobium</taxon>
    </lineage>
</organism>
<evidence type="ECO:0000313" key="5">
    <source>
        <dbReference type="Proteomes" id="UP000282195"/>
    </source>
</evidence>
<sequence length="332" mass="37728">MEKLALYADYDRRETHDIFAPGTPFTEGSGTWGNHGVVQIPGRPGDWVFFVTFGQTVGTHAFDEGVSADGVLTWQSQPSQVFAEKRIKEWIKHDELKHSIYLFLRARKGAHYTYLGKLKYLSHDSERENPVYFNWQILDWQMDEPTRVKTGLEYNDAPEVPGPTDSRPIEGLREIDPPSRREGMGETTRKFRAKKADFSASDARNKALGFNGEKSVICFERGRLADTEAKSLISEIRHVAEIEGDGAGYDILSFDPDGTPLYIEVKTTRGHERSDFYLSANELAFFNAHRAQYAIYRICEFEPATGSGKLFILRGEEIANLSLEPMSFRARR</sequence>
<dbReference type="Pfam" id="PF13020">
    <property type="entry name" value="NOV_C"/>
    <property type="match status" value="1"/>
</dbReference>
<dbReference type="Pfam" id="PF11907">
    <property type="entry name" value="DUF3427"/>
    <property type="match status" value="1"/>
</dbReference>
<dbReference type="InterPro" id="IPR021835">
    <property type="entry name" value="DUF3427"/>
</dbReference>
<evidence type="ECO:0000259" key="2">
    <source>
        <dbReference type="Pfam" id="PF11907"/>
    </source>
</evidence>
<dbReference type="Proteomes" id="UP000282195">
    <property type="component" value="Chromosome"/>
</dbReference>
<keyword evidence="5" id="KW-1185">Reference proteome</keyword>
<dbReference type="KEGG" id="rjg:CCGE525_17680"/>